<organism evidence="1 2">
    <name type="scientific">Asanoa iriomotensis</name>
    <dbReference type="NCBI Taxonomy" id="234613"/>
    <lineage>
        <taxon>Bacteria</taxon>
        <taxon>Bacillati</taxon>
        <taxon>Actinomycetota</taxon>
        <taxon>Actinomycetes</taxon>
        <taxon>Micromonosporales</taxon>
        <taxon>Micromonosporaceae</taxon>
        <taxon>Asanoa</taxon>
    </lineage>
</organism>
<keyword evidence="2" id="KW-1185">Reference proteome</keyword>
<accession>A0ABQ4CBT4</accession>
<sequence length="135" mass="14271">MDSITTTKYLPAATTGGRPVKVALSFNGFRISGGHILSGNGVTVTYALTNGKHTITGADLRTPLGFNQEVGDMVRALCSFLINDADHADAHDRGQWGSPCPEYGDACPARDPQRIAAIEVMRDAIDAASWIGQPA</sequence>
<proteinExistence type="predicted"/>
<gene>
    <name evidence="1" type="ORF">Air01nite_63280</name>
</gene>
<comment type="caution">
    <text evidence="1">The sequence shown here is derived from an EMBL/GenBank/DDBJ whole genome shotgun (WGS) entry which is preliminary data.</text>
</comment>
<name>A0ABQ4CBT4_9ACTN</name>
<protein>
    <submittedName>
        <fullName evidence="1">Uncharacterized protein</fullName>
    </submittedName>
</protein>
<evidence type="ECO:0000313" key="2">
    <source>
        <dbReference type="Proteomes" id="UP000624325"/>
    </source>
</evidence>
<dbReference type="EMBL" id="BONC01000062">
    <property type="protein sequence ID" value="GIF60233.1"/>
    <property type="molecule type" value="Genomic_DNA"/>
</dbReference>
<dbReference type="RefSeq" id="WP_203707052.1">
    <property type="nucleotide sequence ID" value="NZ_BAAALU010000006.1"/>
</dbReference>
<evidence type="ECO:0000313" key="1">
    <source>
        <dbReference type="EMBL" id="GIF60233.1"/>
    </source>
</evidence>
<reference evidence="1 2" key="1">
    <citation type="submission" date="2021-01" db="EMBL/GenBank/DDBJ databases">
        <title>Whole genome shotgun sequence of Asanoa iriomotensis NBRC 100142.</title>
        <authorList>
            <person name="Komaki H."/>
            <person name="Tamura T."/>
        </authorList>
    </citation>
    <scope>NUCLEOTIDE SEQUENCE [LARGE SCALE GENOMIC DNA]</scope>
    <source>
        <strain evidence="1 2">NBRC 100142</strain>
    </source>
</reference>
<dbReference type="Proteomes" id="UP000624325">
    <property type="component" value="Unassembled WGS sequence"/>
</dbReference>